<comment type="similarity">
    <text evidence="2 8">Belongs to the cytochrome P450 family.</text>
</comment>
<feature type="transmembrane region" description="Helical" evidence="9">
    <location>
        <begin position="12"/>
        <end position="33"/>
    </location>
</feature>
<dbReference type="AlphaFoldDB" id="A0A9W4U3L2"/>
<comment type="caution">
    <text evidence="10">The sequence shown here is derived from an EMBL/GenBank/DDBJ whole genome shotgun (WGS) entry which is preliminary data.</text>
</comment>
<evidence type="ECO:0000256" key="2">
    <source>
        <dbReference type="ARBA" id="ARBA00010617"/>
    </source>
</evidence>
<evidence type="ECO:0000256" key="7">
    <source>
        <dbReference type="PIRSR" id="PIRSR602401-1"/>
    </source>
</evidence>
<keyword evidence="4 8" id="KW-0560">Oxidoreductase</keyword>
<keyword evidence="11" id="KW-1185">Reference proteome</keyword>
<name>A0A9W4U3L2_9PLEO</name>
<evidence type="ECO:0000256" key="4">
    <source>
        <dbReference type="ARBA" id="ARBA00023002"/>
    </source>
</evidence>
<keyword evidence="7 8" id="KW-0349">Heme</keyword>
<dbReference type="Proteomes" id="UP001152607">
    <property type="component" value="Unassembled WGS sequence"/>
</dbReference>
<evidence type="ECO:0000256" key="5">
    <source>
        <dbReference type="ARBA" id="ARBA00023004"/>
    </source>
</evidence>
<dbReference type="GO" id="GO:0005506">
    <property type="term" value="F:iron ion binding"/>
    <property type="evidence" value="ECO:0007669"/>
    <property type="project" value="InterPro"/>
</dbReference>
<dbReference type="GO" id="GO:0016705">
    <property type="term" value="F:oxidoreductase activity, acting on paired donors, with incorporation or reduction of molecular oxygen"/>
    <property type="evidence" value="ECO:0007669"/>
    <property type="project" value="InterPro"/>
</dbReference>
<evidence type="ECO:0000256" key="3">
    <source>
        <dbReference type="ARBA" id="ARBA00022723"/>
    </source>
</evidence>
<dbReference type="CDD" id="cd11062">
    <property type="entry name" value="CYP58-like"/>
    <property type="match status" value="1"/>
</dbReference>
<keyword evidence="6 8" id="KW-0503">Monooxygenase</keyword>
<dbReference type="Gene3D" id="1.10.630.10">
    <property type="entry name" value="Cytochrome P450"/>
    <property type="match status" value="1"/>
</dbReference>
<gene>
    <name evidence="10" type="ORF">PDIGIT_LOCUS72</name>
</gene>
<dbReference type="SUPFAM" id="SSF48264">
    <property type="entry name" value="Cytochrome P450"/>
    <property type="match status" value="1"/>
</dbReference>
<feature type="binding site" description="axial binding residue" evidence="7">
    <location>
        <position position="452"/>
    </location>
    <ligand>
        <name>heme</name>
        <dbReference type="ChEBI" id="CHEBI:30413"/>
    </ligand>
    <ligandPart>
        <name>Fe</name>
        <dbReference type="ChEBI" id="CHEBI:18248"/>
    </ligandPart>
</feature>
<evidence type="ECO:0000256" key="9">
    <source>
        <dbReference type="SAM" id="Phobius"/>
    </source>
</evidence>
<evidence type="ECO:0000313" key="10">
    <source>
        <dbReference type="EMBL" id="CAI6227143.1"/>
    </source>
</evidence>
<dbReference type="PRINTS" id="PR00463">
    <property type="entry name" value="EP450I"/>
</dbReference>
<keyword evidence="9" id="KW-1133">Transmembrane helix</keyword>
<dbReference type="PANTHER" id="PTHR24305:SF157">
    <property type="entry name" value="N-ACETYLTRYPTOPHAN 6-HYDROXYLASE IVOC-RELATED"/>
    <property type="match status" value="1"/>
</dbReference>
<organism evidence="10 11">
    <name type="scientific">Periconia digitata</name>
    <dbReference type="NCBI Taxonomy" id="1303443"/>
    <lineage>
        <taxon>Eukaryota</taxon>
        <taxon>Fungi</taxon>
        <taxon>Dikarya</taxon>
        <taxon>Ascomycota</taxon>
        <taxon>Pezizomycotina</taxon>
        <taxon>Dothideomycetes</taxon>
        <taxon>Pleosporomycetidae</taxon>
        <taxon>Pleosporales</taxon>
        <taxon>Massarineae</taxon>
        <taxon>Periconiaceae</taxon>
        <taxon>Periconia</taxon>
    </lineage>
</organism>
<dbReference type="InterPro" id="IPR002401">
    <property type="entry name" value="Cyt_P450_E_grp-I"/>
</dbReference>
<dbReference type="PRINTS" id="PR00385">
    <property type="entry name" value="P450"/>
</dbReference>
<dbReference type="Pfam" id="PF00067">
    <property type="entry name" value="p450"/>
    <property type="match status" value="1"/>
</dbReference>
<sequence>MMMNSTYLPLWWEAAGLTLAIYSLGLAFYRLFLHPLARFPGPKLAAITRWYEAYYDLILDGQYTFKIAELHKTYGPIIRISPHELHVIDPAFYEKLYCQEGRWDKYQWACNGFLAEGATICTSVHELHQARRAPLNHFFSKAKVAARQEIIIRHVEKLCNRIEGFVGGTVNLGAACSALIHDAHCEFVINRVNGSLDKEDFNSALAGMCLNVGFLWRVGKHFHKISLALKRIPLDFVAKLSNEDVRIFFDFLQGVDRDTEALLKSATSPSAKQDAGPRTVVHEIAESNLDPSDKELSRLLNEVQTVVAAGLETVSSVMRVTFYHVFSNPEILRRLREELKTVGTDTSPGGNMLELKQLERLPYMTAIIMEALRLSPGIATRMGRMLHDKDLVYDKWCIPAGTPVGMTTILMHTDETLYPDPFTFNPDRWMDLEKRKTAGKTFAPFSRGSRMCVGFHLAWADLYISLAALATRFDFEFQNTQSSDFKVLRDDFVVGTKCGSTLTCHVSLHET</sequence>
<dbReference type="PANTHER" id="PTHR24305">
    <property type="entry name" value="CYTOCHROME P450"/>
    <property type="match status" value="1"/>
</dbReference>
<keyword evidence="5 7" id="KW-0408">Iron</keyword>
<dbReference type="PROSITE" id="PS00086">
    <property type="entry name" value="CYTOCHROME_P450"/>
    <property type="match status" value="1"/>
</dbReference>
<accession>A0A9W4U3L2</accession>
<evidence type="ECO:0000256" key="1">
    <source>
        <dbReference type="ARBA" id="ARBA00001971"/>
    </source>
</evidence>
<evidence type="ECO:0000313" key="11">
    <source>
        <dbReference type="Proteomes" id="UP001152607"/>
    </source>
</evidence>
<dbReference type="InterPro" id="IPR017972">
    <property type="entry name" value="Cyt_P450_CS"/>
</dbReference>
<proteinExistence type="inferred from homology"/>
<dbReference type="OrthoDB" id="3945418at2759"/>
<reference evidence="10" key="1">
    <citation type="submission" date="2023-01" db="EMBL/GenBank/DDBJ databases">
        <authorList>
            <person name="Van Ghelder C."/>
            <person name="Rancurel C."/>
        </authorList>
    </citation>
    <scope>NUCLEOTIDE SEQUENCE</scope>
    <source>
        <strain evidence="10">CNCM I-4278</strain>
    </source>
</reference>
<dbReference type="GO" id="GO:0004497">
    <property type="term" value="F:monooxygenase activity"/>
    <property type="evidence" value="ECO:0007669"/>
    <property type="project" value="UniProtKB-KW"/>
</dbReference>
<keyword evidence="9" id="KW-0472">Membrane</keyword>
<evidence type="ECO:0000256" key="6">
    <source>
        <dbReference type="ARBA" id="ARBA00023033"/>
    </source>
</evidence>
<protein>
    <recommendedName>
        <fullName evidence="12">Cytochrome P450</fullName>
    </recommendedName>
</protein>
<dbReference type="InterPro" id="IPR036396">
    <property type="entry name" value="Cyt_P450_sf"/>
</dbReference>
<keyword evidence="9" id="KW-0812">Transmembrane</keyword>
<dbReference type="InterPro" id="IPR050121">
    <property type="entry name" value="Cytochrome_P450_monoxygenase"/>
</dbReference>
<dbReference type="EMBL" id="CAOQHR010000001">
    <property type="protein sequence ID" value="CAI6227143.1"/>
    <property type="molecule type" value="Genomic_DNA"/>
</dbReference>
<keyword evidence="3 7" id="KW-0479">Metal-binding</keyword>
<comment type="cofactor">
    <cofactor evidence="1 7">
        <name>heme</name>
        <dbReference type="ChEBI" id="CHEBI:30413"/>
    </cofactor>
</comment>
<evidence type="ECO:0008006" key="12">
    <source>
        <dbReference type="Google" id="ProtNLM"/>
    </source>
</evidence>
<evidence type="ECO:0000256" key="8">
    <source>
        <dbReference type="RuleBase" id="RU000461"/>
    </source>
</evidence>
<dbReference type="GO" id="GO:0020037">
    <property type="term" value="F:heme binding"/>
    <property type="evidence" value="ECO:0007669"/>
    <property type="project" value="InterPro"/>
</dbReference>
<dbReference type="InterPro" id="IPR001128">
    <property type="entry name" value="Cyt_P450"/>
</dbReference>